<dbReference type="RefSeq" id="WP_218902778.1">
    <property type="nucleotide sequence ID" value="NZ_JACCFK010000001.1"/>
</dbReference>
<keyword evidence="2" id="KW-1185">Reference proteome</keyword>
<reference evidence="1 2" key="1">
    <citation type="submission" date="2020-07" db="EMBL/GenBank/DDBJ databases">
        <title>Sequencing the genomes of 1000 actinobacteria strains.</title>
        <authorList>
            <person name="Klenk H.-P."/>
        </authorList>
    </citation>
    <scope>NUCLEOTIDE SEQUENCE [LARGE SCALE GENOMIC DNA]</scope>
    <source>
        <strain evidence="1 2">DSM 104006</strain>
    </source>
</reference>
<dbReference type="AlphaFoldDB" id="A0A853B258"/>
<evidence type="ECO:0000313" key="1">
    <source>
        <dbReference type="EMBL" id="NYI88851.1"/>
    </source>
</evidence>
<dbReference type="EMBL" id="JACCFK010000001">
    <property type="protein sequence ID" value="NYI88851.1"/>
    <property type="molecule type" value="Genomic_DNA"/>
</dbReference>
<organism evidence="1 2">
    <name type="scientific">Amycolatopsis endophytica</name>
    <dbReference type="NCBI Taxonomy" id="860233"/>
    <lineage>
        <taxon>Bacteria</taxon>
        <taxon>Bacillati</taxon>
        <taxon>Actinomycetota</taxon>
        <taxon>Actinomycetes</taxon>
        <taxon>Pseudonocardiales</taxon>
        <taxon>Pseudonocardiaceae</taxon>
        <taxon>Amycolatopsis</taxon>
    </lineage>
</organism>
<gene>
    <name evidence="1" type="ORF">HNR02_002174</name>
</gene>
<comment type="caution">
    <text evidence="1">The sequence shown here is derived from an EMBL/GenBank/DDBJ whole genome shotgun (WGS) entry which is preliminary data.</text>
</comment>
<protein>
    <submittedName>
        <fullName evidence="1">Uncharacterized protein</fullName>
    </submittedName>
</protein>
<dbReference type="Proteomes" id="UP000549616">
    <property type="component" value="Unassembled WGS sequence"/>
</dbReference>
<name>A0A853B258_9PSEU</name>
<proteinExistence type="predicted"/>
<sequence length="93" mass="10049">MLTGLSALFLIVRIIEVADRPLGCACRFSYSCRTCFGRTSCLGSTGHPDRSMIRLLLADDQALIRGALASMLRMTWHNHRAASGVVVAGQPVS</sequence>
<accession>A0A853B258</accession>
<evidence type="ECO:0000313" key="2">
    <source>
        <dbReference type="Proteomes" id="UP000549616"/>
    </source>
</evidence>